<feature type="region of interest" description="Disordered" evidence="8">
    <location>
        <begin position="344"/>
        <end position="407"/>
    </location>
</feature>
<proteinExistence type="inferred from homology"/>
<feature type="compositionally biased region" description="Pro residues" evidence="8">
    <location>
        <begin position="642"/>
        <end position="652"/>
    </location>
</feature>
<keyword evidence="4 7" id="KW-0175">Coiled coil</keyword>
<dbReference type="FunFam" id="1.20.1270.60:FF:000016">
    <property type="entry name" value="FCH domain only protein 2"/>
    <property type="match status" value="1"/>
</dbReference>
<evidence type="ECO:0000256" key="8">
    <source>
        <dbReference type="SAM" id="MobiDB-lite"/>
    </source>
</evidence>
<evidence type="ECO:0000256" key="1">
    <source>
        <dbReference type="ARBA" id="ARBA00004283"/>
    </source>
</evidence>
<gene>
    <name evidence="10" type="ORF">HGM15179_018101</name>
</gene>
<dbReference type="GO" id="GO:0005905">
    <property type="term" value="C:clathrin-coated pit"/>
    <property type="evidence" value="ECO:0007669"/>
    <property type="project" value="UniProtKB-SubCell"/>
</dbReference>
<dbReference type="SUPFAM" id="SSF103657">
    <property type="entry name" value="BAR/IMD domain-like"/>
    <property type="match status" value="1"/>
</dbReference>
<dbReference type="InterPro" id="IPR027267">
    <property type="entry name" value="AH/BAR_dom_sf"/>
</dbReference>
<dbReference type="PANTHER" id="PTHR23065:SF6">
    <property type="entry name" value="F-BAR DOMAIN ONLY PROTEIN 1"/>
    <property type="match status" value="1"/>
</dbReference>
<evidence type="ECO:0000256" key="5">
    <source>
        <dbReference type="ARBA" id="ARBA00023136"/>
    </source>
</evidence>
<keyword evidence="3" id="KW-0254">Endocytosis</keyword>
<dbReference type="InterPro" id="IPR001060">
    <property type="entry name" value="FCH_dom"/>
</dbReference>
<feature type="compositionally biased region" description="Low complexity" evidence="8">
    <location>
        <begin position="570"/>
        <end position="595"/>
    </location>
</feature>
<feature type="region of interest" description="Disordered" evidence="8">
    <location>
        <begin position="275"/>
        <end position="301"/>
    </location>
</feature>
<feature type="compositionally biased region" description="Low complexity" evidence="8">
    <location>
        <begin position="486"/>
        <end position="501"/>
    </location>
</feature>
<dbReference type="GO" id="GO:0005886">
    <property type="term" value="C:plasma membrane"/>
    <property type="evidence" value="ECO:0007669"/>
    <property type="project" value="TreeGrafter"/>
</dbReference>
<keyword evidence="6" id="KW-0168">Coated pit</keyword>
<dbReference type="Pfam" id="PF22699">
    <property type="entry name" value="GMIP-like_FCH"/>
    <property type="match status" value="1"/>
</dbReference>
<protein>
    <recommendedName>
        <fullName evidence="9">F-BAR domain-containing protein</fullName>
    </recommendedName>
</protein>
<dbReference type="PROSITE" id="PS51741">
    <property type="entry name" value="F_BAR"/>
    <property type="match status" value="1"/>
</dbReference>
<keyword evidence="11" id="KW-1185">Reference proteome</keyword>
<dbReference type="InterPro" id="IPR054713">
    <property type="entry name" value="GMIP/FCHO2-like_FCH"/>
</dbReference>
<accession>A0A8K1LCK9</accession>
<feature type="compositionally biased region" description="Pro residues" evidence="8">
    <location>
        <begin position="451"/>
        <end position="473"/>
    </location>
</feature>
<evidence type="ECO:0000256" key="2">
    <source>
        <dbReference type="ARBA" id="ARBA00011064"/>
    </source>
</evidence>
<keyword evidence="5" id="KW-0472">Membrane</keyword>
<feature type="domain" description="F-BAR" evidence="9">
    <location>
        <begin position="1"/>
        <end position="248"/>
    </location>
</feature>
<evidence type="ECO:0000256" key="7">
    <source>
        <dbReference type="PROSITE-ProRule" id="PRU01077"/>
    </source>
</evidence>
<dbReference type="GO" id="GO:0030136">
    <property type="term" value="C:clathrin-coated vesicle"/>
    <property type="evidence" value="ECO:0007669"/>
    <property type="project" value="TreeGrafter"/>
</dbReference>
<name>A0A8K1LCK9_9PASS</name>
<evidence type="ECO:0000256" key="3">
    <source>
        <dbReference type="ARBA" id="ARBA00022583"/>
    </source>
</evidence>
<evidence type="ECO:0000259" key="9">
    <source>
        <dbReference type="PROSITE" id="PS51741"/>
    </source>
</evidence>
<comment type="caution">
    <text evidence="10">The sequence shown here is derived from an EMBL/GenBank/DDBJ whole genome shotgun (WGS) entry which is preliminary data.</text>
</comment>
<feature type="region of interest" description="Disordered" evidence="8">
    <location>
        <begin position="423"/>
        <end position="652"/>
    </location>
</feature>
<evidence type="ECO:0000313" key="10">
    <source>
        <dbReference type="EMBL" id="TRZ09001.1"/>
    </source>
</evidence>
<dbReference type="Gene3D" id="1.20.1270.60">
    <property type="entry name" value="Arfaptin homology (AH) domain/BAR domain"/>
    <property type="match status" value="1"/>
</dbReference>
<sequence length="652" mass="69974">MSYFTEHFWGEKNHGFDVLYHNMKHGQISTKELADFVRERAAIEENYAKAMVKLSKMATNGTQLGTFAPLWEVFRISSDKLALCHLELMKKLHDLIKEISRYGEEQGRVHKKSKEEVSGTLEAVQLLHGVAQLLPKSKESYHSKCQEYERLRKEGTSQKEIDKAELKSRKAGEALRRAVEKYNTARADFEQRMLDSAMRFQEVEEAHLRHMKGLIGSYSHSVEDTHVQIGQVHEEFKQNVENIGTEMLLRRFAESKGTGRERPGALDFEEYRLAPAQEGKRGSGEAENAGCSSSDSDYDEDEPRKFFVHIKPVAPRDAPGSAEAAMEQLKATVGNLILAPGGVGGTVRRQASRHATSLTPAPGDTDPEGTLAAGDSTGRALPAAQTHREVGMKPPQDTLPSAALFGPPLESAFEGEEFPAPRSYVLTSSSSPFSSSSPENVEDSGLDSPSHPAPGPSPDSRPWTPQPGTPQSPGPKAEPGLPPNPAGSSAWAPRPRSPSGRLPEPPNLAVFSGPGAEGLWGDAGAAPRARSRCPSGPVPREAPSPDPFGDPQAWGRARSPGGEQPPVTRPSSNSASSSSSSPAPPSGGESSSPSPWGCPAPGPRLSEGGSAGTPPLPSEPVTPNSAPMTPKSDSQNRHTLPPMTPNPVPYDP</sequence>
<dbReference type="Proteomes" id="UP000796761">
    <property type="component" value="Unassembled WGS sequence"/>
</dbReference>
<comment type="subcellular location">
    <subcellularLocation>
        <location evidence="1">Membrane</location>
        <location evidence="1">Clathrin-coated pit</location>
        <topology evidence="1">Peripheral membrane protein</topology>
        <orientation evidence="1">Cytoplasmic side</orientation>
    </subcellularLocation>
</comment>
<dbReference type="SMART" id="SM00055">
    <property type="entry name" value="FCH"/>
    <property type="match status" value="1"/>
</dbReference>
<feature type="compositionally biased region" description="Polar residues" evidence="8">
    <location>
        <begin position="621"/>
        <end position="633"/>
    </location>
</feature>
<reference evidence="10" key="1">
    <citation type="submission" date="2019-04" db="EMBL/GenBank/DDBJ databases">
        <title>Genome assembly of Zosterops borbonicus 15179.</title>
        <authorList>
            <person name="Leroy T."/>
            <person name="Anselmetti Y."/>
            <person name="Tilak M.-K."/>
            <person name="Nabholz B."/>
        </authorList>
    </citation>
    <scope>NUCLEOTIDE SEQUENCE</scope>
    <source>
        <strain evidence="10">HGM_15179</strain>
        <tissue evidence="10">Muscle</tissue>
    </source>
</reference>
<evidence type="ECO:0000256" key="6">
    <source>
        <dbReference type="ARBA" id="ARBA00023176"/>
    </source>
</evidence>
<organism evidence="10 11">
    <name type="scientific">Zosterops borbonicus</name>
    <dbReference type="NCBI Taxonomy" id="364589"/>
    <lineage>
        <taxon>Eukaryota</taxon>
        <taxon>Metazoa</taxon>
        <taxon>Chordata</taxon>
        <taxon>Craniata</taxon>
        <taxon>Vertebrata</taxon>
        <taxon>Euteleostomi</taxon>
        <taxon>Archelosauria</taxon>
        <taxon>Archosauria</taxon>
        <taxon>Dinosauria</taxon>
        <taxon>Saurischia</taxon>
        <taxon>Theropoda</taxon>
        <taxon>Coelurosauria</taxon>
        <taxon>Aves</taxon>
        <taxon>Neognathae</taxon>
        <taxon>Neoaves</taxon>
        <taxon>Telluraves</taxon>
        <taxon>Australaves</taxon>
        <taxon>Passeriformes</taxon>
        <taxon>Sylvioidea</taxon>
        <taxon>Zosteropidae</taxon>
        <taxon>Zosterops</taxon>
    </lineage>
</organism>
<feature type="compositionally biased region" description="Basic and acidic residues" evidence="8">
    <location>
        <begin position="275"/>
        <end position="284"/>
    </location>
</feature>
<evidence type="ECO:0000256" key="4">
    <source>
        <dbReference type="ARBA" id="ARBA00023054"/>
    </source>
</evidence>
<evidence type="ECO:0000313" key="11">
    <source>
        <dbReference type="Proteomes" id="UP000796761"/>
    </source>
</evidence>
<dbReference type="AlphaFoldDB" id="A0A8K1LCK9"/>
<dbReference type="PANTHER" id="PTHR23065">
    <property type="entry name" value="PROLINE-SERINE-THREONINE PHOSPHATASE INTERACTING PROTEIN 1"/>
    <property type="match status" value="1"/>
</dbReference>
<comment type="similarity">
    <text evidence="2">Belongs to the FCHO family.</text>
</comment>
<dbReference type="GO" id="GO:0072583">
    <property type="term" value="P:clathrin-dependent endocytosis"/>
    <property type="evidence" value="ECO:0007669"/>
    <property type="project" value="TreeGrafter"/>
</dbReference>
<dbReference type="InterPro" id="IPR031160">
    <property type="entry name" value="F_BAR_dom"/>
</dbReference>
<dbReference type="GO" id="GO:0048268">
    <property type="term" value="P:clathrin coat assembly"/>
    <property type="evidence" value="ECO:0007669"/>
    <property type="project" value="TreeGrafter"/>
</dbReference>
<feature type="compositionally biased region" description="Low complexity" evidence="8">
    <location>
        <begin position="428"/>
        <end position="438"/>
    </location>
</feature>
<dbReference type="OrthoDB" id="5593455at2759"/>
<dbReference type="EMBL" id="SWJQ01001178">
    <property type="protein sequence ID" value="TRZ09001.1"/>
    <property type="molecule type" value="Genomic_DNA"/>
</dbReference>
<feature type="compositionally biased region" description="Pro residues" evidence="8">
    <location>
        <begin position="536"/>
        <end position="548"/>
    </location>
</feature>